<evidence type="ECO:0000313" key="7">
    <source>
        <dbReference type="EMBL" id="AKC92694.1"/>
    </source>
</evidence>
<comment type="similarity">
    <text evidence="2">Belongs to the orbivirus VP2 family.</text>
</comment>
<dbReference type="Proteomes" id="UP000168632">
    <property type="component" value="Genome"/>
</dbReference>
<dbReference type="GO" id="GO:0039625">
    <property type="term" value="C:viral inner capsid"/>
    <property type="evidence" value="ECO:0007669"/>
    <property type="project" value="UniProtKB-KW"/>
</dbReference>
<protein>
    <recommendedName>
        <fullName evidence="3">Outer capsid protein VP2</fullName>
    </recommendedName>
</protein>
<evidence type="ECO:0000256" key="6">
    <source>
        <dbReference type="ARBA" id="ARBA00022996"/>
    </source>
</evidence>
<evidence type="ECO:0000256" key="1">
    <source>
        <dbReference type="ARBA" id="ARBA00004328"/>
    </source>
</evidence>
<reference evidence="7 8" key="1">
    <citation type="submission" date="2014-11" db="EMBL/GenBank/DDBJ databases">
        <authorList>
            <person name="Wright I.M."/>
            <person name="Potgieter C.A."/>
        </authorList>
    </citation>
    <scope>NUCLEOTIDE SEQUENCE [LARGE SCALE GENOMIC DNA]</scope>
    <source>
        <strain evidence="7">BT 57/08</strain>
    </source>
</reference>
<dbReference type="EMBL" id="KP196604">
    <property type="protein sequence ID" value="AKC92694.1"/>
    <property type="molecule type" value="Genomic_RNA"/>
</dbReference>
<evidence type="ECO:0000313" key="8">
    <source>
        <dbReference type="Proteomes" id="UP000168632"/>
    </source>
</evidence>
<dbReference type="InterPro" id="IPR001742">
    <property type="entry name" value="Capsid_VP2_Orbivir"/>
</dbReference>
<evidence type="ECO:0000256" key="2">
    <source>
        <dbReference type="ARBA" id="ARBA00008722"/>
    </source>
</evidence>
<dbReference type="GO" id="GO:0005198">
    <property type="term" value="F:structural molecule activity"/>
    <property type="evidence" value="ECO:0007669"/>
    <property type="project" value="InterPro"/>
</dbReference>
<evidence type="ECO:0000256" key="3">
    <source>
        <dbReference type="ARBA" id="ARBA00015347"/>
    </source>
</evidence>
<comment type="subcellular location">
    <subcellularLocation>
        <location evidence="1">Virion</location>
    </subcellularLocation>
</comment>
<name>A0A0E3Z9P6_BTV</name>
<keyword evidence="5" id="KW-0946">Virion</keyword>
<evidence type="ECO:0000256" key="5">
    <source>
        <dbReference type="ARBA" id="ARBA00022844"/>
    </source>
</evidence>
<proteinExistence type="inferred from homology"/>
<organism evidence="7 8">
    <name type="scientific">Bluetongue virus</name>
    <name type="common">BTV</name>
    <dbReference type="NCBI Taxonomy" id="40051"/>
    <lineage>
        <taxon>Viruses</taxon>
        <taxon>Riboviria</taxon>
        <taxon>Orthornavirae</taxon>
        <taxon>Duplornaviricota</taxon>
        <taxon>Resentoviricetes</taxon>
        <taxon>Reovirales</taxon>
        <taxon>Sedoreoviridae</taxon>
        <taxon>Orbivirus</taxon>
        <taxon>Orbivirus caerulinguae</taxon>
    </lineage>
</organism>
<evidence type="ECO:0000256" key="4">
    <source>
        <dbReference type="ARBA" id="ARBA00022561"/>
    </source>
</evidence>
<dbReference type="Pfam" id="PF00898">
    <property type="entry name" value="Orbi_VP2"/>
    <property type="match status" value="1"/>
</dbReference>
<keyword evidence="6" id="KW-1153">Inner capsid protein</keyword>
<sequence>MEDFPVGVIERDSTTVPAVVKRYPIIVDVSTMTALSGGKNDVPRLTGLRIVGVKQESVRTGLKYRPDADTNIVLPRNLDVLIRAYDHKHQLSRDKKPTRYDIDSVSEGDISTWVSNRTDEFYDLQPIYHTVDEAIGKVKFSSLLGSVMTESNYAESMSYHYVGIERDKCDHSRWHRFFPMLLSDSLNVSKEVGYVLKETYKIKAIGEAQEGQRQELSVGLPYTPGIRRNERISDMKQPVYKRFVEGYIRCQIEPNIPDKLADLKTQLDAICDAWYGGRTPIVADEICRITSRIGRLMWNTEEEPVDETMRSRVFQESLRLMFRAENNEYRNIQAIQSGRTPRQKFYATLIIAATDSFRWRIWWNNPYPCLRGCLIACEMELGDVYKSLKSIYKWSLRPGYSPPREIERQNNVYPYQKINLFEFPSDPGTQIIHWRITHKPTPDELNYEDGYPCPESGEYDITMAIDEGLYTAFKRKIIERGWEREALKLDELIPPEKNIFNMEFEKDAHLDNRNHLVMPPYYDKTVYCPLFHAVARVTTTEISHRHNDDPWSDRTLYGFKGDHVMTHYTGLNHIISRRKPLTGETLSIKQDMGSYVKHILGEEWSETCCVGSVYSKELPKMLFLDIYDSLVKHVPKAQLKDHSDYYQDARERLSDITDWDTFVVFMIYTCFEKRNQVPREEEATQKVKAIREAGKDKRMKLIRKIFPSFYQQMIKLNDVKRWEDAYAFNFLPLLLCVGANIQYEHRQWSYPVLILTERGPRVVPAMIGRNLADGNLGDWHAYIKFYMGKRAEELDVEEDHQEILRVTYRHYMSHNYVSNVKDVAVRMTKEIMLDLYFASGCSGVSEMLTFLLPVVHPRKGLVIFCVADDLTRPQVQCEAALRRFPNTREYIHDVVVIQVSRPGTLGQVWRRNNSKVKICRRNFLRYDHKVVLSRLCGLVYGNYELMTKLTNI</sequence>
<accession>A0A0E3Z9P6</accession>
<keyword evidence="4" id="KW-0167">Capsid protein</keyword>